<sequence length="241" mass="24079">MQFTSLSVALFALLAVGASATTHRVEVGKGGLKYTPDTISAAKGDIIEFHFDSMHSVVAGDFNKPCTPVTSGGFYSGDLPASGNSFFSITVNNTDPIFFYCGIEGHCQAGMAGVINQGSDTLKEYQSAAAKTDKSTSPKAAFGGTLSSKSNTGAASTTTTTASESSSTASESSSTASESSSTGSASTTKTTASESSSTRTSTPSGSAAASASSVPAAAPQVTGPIVCVSLFALIFGAMLAF</sequence>
<accession>A0ACC0R6T6</accession>
<dbReference type="Proteomes" id="UP001065298">
    <property type="component" value="Chromosome 3"/>
</dbReference>
<reference evidence="1" key="1">
    <citation type="submission" date="2022-06" db="EMBL/GenBank/DDBJ databases">
        <title>Fusarium solani species complex genomes reveal bases of compartmentalisation and animal pathogenesis.</title>
        <authorList>
            <person name="Tsai I.J."/>
        </authorList>
    </citation>
    <scope>NUCLEOTIDE SEQUENCE</scope>
    <source>
        <strain evidence="1">Fu6.1</strain>
    </source>
</reference>
<keyword evidence="2" id="KW-1185">Reference proteome</keyword>
<dbReference type="EMBL" id="CM046505">
    <property type="protein sequence ID" value="KAI8675808.1"/>
    <property type="molecule type" value="Genomic_DNA"/>
</dbReference>
<protein>
    <submittedName>
        <fullName evidence="1">Uncharacterized protein</fullName>
    </submittedName>
</protein>
<name>A0ACC0R6T6_9HYPO</name>
<evidence type="ECO:0000313" key="1">
    <source>
        <dbReference type="EMBL" id="KAI8675808.1"/>
    </source>
</evidence>
<gene>
    <name evidence="1" type="ORF">NCS57_00483300</name>
</gene>
<organism evidence="1 2">
    <name type="scientific">Fusarium keratoplasticum</name>
    <dbReference type="NCBI Taxonomy" id="1328300"/>
    <lineage>
        <taxon>Eukaryota</taxon>
        <taxon>Fungi</taxon>
        <taxon>Dikarya</taxon>
        <taxon>Ascomycota</taxon>
        <taxon>Pezizomycotina</taxon>
        <taxon>Sordariomycetes</taxon>
        <taxon>Hypocreomycetidae</taxon>
        <taxon>Hypocreales</taxon>
        <taxon>Nectriaceae</taxon>
        <taxon>Fusarium</taxon>
        <taxon>Fusarium solani species complex</taxon>
    </lineage>
</organism>
<comment type="caution">
    <text evidence="1">The sequence shown here is derived from an EMBL/GenBank/DDBJ whole genome shotgun (WGS) entry which is preliminary data.</text>
</comment>
<proteinExistence type="predicted"/>
<evidence type="ECO:0000313" key="2">
    <source>
        <dbReference type="Proteomes" id="UP001065298"/>
    </source>
</evidence>